<proteinExistence type="inferred from homology"/>
<dbReference type="InterPro" id="IPR017871">
    <property type="entry name" value="ABC_transporter-like_CS"/>
</dbReference>
<dbReference type="EMBL" id="AP024355">
    <property type="protein sequence ID" value="BCR05180.1"/>
    <property type="molecule type" value="Genomic_DNA"/>
</dbReference>
<keyword evidence="7" id="KW-1185">Reference proteome</keyword>
<dbReference type="InterPro" id="IPR027417">
    <property type="entry name" value="P-loop_NTPase"/>
</dbReference>
<evidence type="ECO:0000256" key="2">
    <source>
        <dbReference type="ARBA" id="ARBA00022448"/>
    </source>
</evidence>
<evidence type="ECO:0000256" key="1">
    <source>
        <dbReference type="ARBA" id="ARBA00005417"/>
    </source>
</evidence>
<dbReference type="Proteomes" id="UP001319827">
    <property type="component" value="Chromosome"/>
</dbReference>
<keyword evidence="4 6" id="KW-0067">ATP-binding</keyword>
<dbReference type="Pfam" id="PF00005">
    <property type="entry name" value="ABC_tran"/>
    <property type="match status" value="1"/>
</dbReference>
<gene>
    <name evidence="6" type="ORF">DESUT3_22490</name>
</gene>
<name>A0ABM8HSB6_9BACT</name>
<dbReference type="PANTHER" id="PTHR46743">
    <property type="entry name" value="TEICHOIC ACIDS EXPORT ATP-BINDING PROTEIN TAGH"/>
    <property type="match status" value="1"/>
</dbReference>
<keyword evidence="3" id="KW-0547">Nucleotide-binding</keyword>
<dbReference type="GO" id="GO:0005524">
    <property type="term" value="F:ATP binding"/>
    <property type="evidence" value="ECO:0007669"/>
    <property type="project" value="UniProtKB-KW"/>
</dbReference>
<evidence type="ECO:0000313" key="6">
    <source>
        <dbReference type="EMBL" id="BCR05180.1"/>
    </source>
</evidence>
<dbReference type="Gene3D" id="3.40.50.300">
    <property type="entry name" value="P-loop containing nucleotide triphosphate hydrolases"/>
    <property type="match status" value="1"/>
</dbReference>
<dbReference type="InterPro" id="IPR003593">
    <property type="entry name" value="AAA+_ATPase"/>
</dbReference>
<comment type="similarity">
    <text evidence="1">Belongs to the ABC transporter superfamily.</text>
</comment>
<evidence type="ECO:0000256" key="4">
    <source>
        <dbReference type="ARBA" id="ARBA00022840"/>
    </source>
</evidence>
<dbReference type="SMART" id="SM00382">
    <property type="entry name" value="AAA"/>
    <property type="match status" value="1"/>
</dbReference>
<dbReference type="PROSITE" id="PS00211">
    <property type="entry name" value="ABC_TRANSPORTER_1"/>
    <property type="match status" value="1"/>
</dbReference>
<dbReference type="PANTHER" id="PTHR46743:SF2">
    <property type="entry name" value="TEICHOIC ACIDS EXPORT ATP-BINDING PROTEIN TAGH"/>
    <property type="match status" value="1"/>
</dbReference>
<dbReference type="InterPro" id="IPR050683">
    <property type="entry name" value="Bact_Polysacc_Export_ATP-bd"/>
</dbReference>
<keyword evidence="2" id="KW-0813">Transport</keyword>
<sequence length="440" mass="48287">MSSDIAISVEGISKCYQIYDSPRDRLKQMLARGRRSYFKEFWALRDVSFTVERGETVGIVGRNGSGKSTLLQLICGTLNPTSGNISTRGRIAALLELGSGFNPEFTGRENVYLNASLLGLTNEEIDGRFKDIVEFADIGDFIDQPVKTYSSGMMVRLAFAVQAQVEPDILIVDEALAVGDAKFQAKCFDRLKKLKDNGTSILLVTHSSEQIVTHCSKALLLEKGEVVEGGEPRGVVNRYMDILFGKDKIPMHENQVVGSGAGPEGVKKSGIVLSLEKDIFSTRPGYNQHEYRWGDGAVKILDFYLLADGELYPSAISTGQKIVLGVSFKILNKIIRPILGITVKTLEGVTVYGANSETLGVESFNRLGQEGQTVFVEASFVCRLAPGDYFISLGVATASGDMVTPHDRRYDAIHFQVRPNHKVFGIIDLNLKLEIKETVS</sequence>
<dbReference type="CDD" id="cd03220">
    <property type="entry name" value="ABC_KpsT_Wzt"/>
    <property type="match status" value="1"/>
</dbReference>
<evidence type="ECO:0000256" key="3">
    <source>
        <dbReference type="ARBA" id="ARBA00022741"/>
    </source>
</evidence>
<organism evidence="6 7">
    <name type="scientific">Desulfuromonas versatilis</name>
    <dbReference type="NCBI Taxonomy" id="2802975"/>
    <lineage>
        <taxon>Bacteria</taxon>
        <taxon>Pseudomonadati</taxon>
        <taxon>Thermodesulfobacteriota</taxon>
        <taxon>Desulfuromonadia</taxon>
        <taxon>Desulfuromonadales</taxon>
        <taxon>Desulfuromonadaceae</taxon>
        <taxon>Desulfuromonas</taxon>
    </lineage>
</organism>
<dbReference type="CDD" id="cd10147">
    <property type="entry name" value="Wzt_C-like"/>
    <property type="match status" value="1"/>
</dbReference>
<dbReference type="Pfam" id="PF14524">
    <property type="entry name" value="Wzt_C"/>
    <property type="match status" value="1"/>
</dbReference>
<evidence type="ECO:0000313" key="7">
    <source>
        <dbReference type="Proteomes" id="UP001319827"/>
    </source>
</evidence>
<dbReference type="InterPro" id="IPR003439">
    <property type="entry name" value="ABC_transporter-like_ATP-bd"/>
</dbReference>
<feature type="domain" description="ABC transporter" evidence="5">
    <location>
        <begin position="24"/>
        <end position="248"/>
    </location>
</feature>
<dbReference type="RefSeq" id="WP_221248602.1">
    <property type="nucleotide sequence ID" value="NZ_AP024355.1"/>
</dbReference>
<dbReference type="SUPFAM" id="SSF52540">
    <property type="entry name" value="P-loop containing nucleoside triphosphate hydrolases"/>
    <property type="match status" value="1"/>
</dbReference>
<reference evidence="6 7" key="1">
    <citation type="journal article" date="2016" name="C (Basel)">
        <title>Selective Growth of and Electricity Production by Marine Exoelectrogenic Bacteria in Self-Aggregated Hydrogel of Microbially Reduced Graphene Oxide.</title>
        <authorList>
            <person name="Yoshida N."/>
            <person name="Goto Y."/>
            <person name="Miyata Y."/>
        </authorList>
    </citation>
    <scope>NUCLEOTIDE SEQUENCE [LARGE SCALE GENOMIC DNA]</scope>
    <source>
        <strain evidence="6 7">NIT-T3</strain>
    </source>
</reference>
<protein>
    <submittedName>
        <fullName evidence="6">Sugar ABC transporter ATP-binding protein</fullName>
    </submittedName>
</protein>
<dbReference type="InterPro" id="IPR029439">
    <property type="entry name" value="Wzt_C"/>
</dbReference>
<accession>A0ABM8HSB6</accession>
<dbReference type="InterPro" id="IPR015860">
    <property type="entry name" value="ABC_transpr_TagH-like"/>
</dbReference>
<dbReference type="PROSITE" id="PS50893">
    <property type="entry name" value="ABC_TRANSPORTER_2"/>
    <property type="match status" value="1"/>
</dbReference>
<dbReference type="Gene3D" id="2.70.50.60">
    <property type="entry name" value="abc- transporter (atp binding component) like domain"/>
    <property type="match status" value="1"/>
</dbReference>
<reference evidence="6 7" key="2">
    <citation type="journal article" date="2021" name="Int. J. Syst. Evol. Microbiol.">
        <title>Isolation and Polyphasic Characterization of Desulfuromonas versatilis sp. Nov., an Electrogenic Bacteria Capable of Versatile Metabolism Isolated from a Graphene Oxide-Reducing Enrichment Culture.</title>
        <authorList>
            <person name="Xie L."/>
            <person name="Yoshida N."/>
            <person name="Ishii S."/>
            <person name="Meng L."/>
        </authorList>
    </citation>
    <scope>NUCLEOTIDE SEQUENCE [LARGE SCALE GENOMIC DNA]</scope>
    <source>
        <strain evidence="6 7">NIT-T3</strain>
    </source>
</reference>
<evidence type="ECO:0000259" key="5">
    <source>
        <dbReference type="PROSITE" id="PS50893"/>
    </source>
</evidence>